<dbReference type="PANTHER" id="PTHR35585">
    <property type="entry name" value="HHE DOMAIN PROTEIN (AFU_ORTHOLOGUE AFUA_4G00730)"/>
    <property type="match status" value="1"/>
</dbReference>
<gene>
    <name evidence="3" type="ORF">F3168_04630</name>
</gene>
<dbReference type="Pfam" id="PF01814">
    <property type="entry name" value="Hemerythrin"/>
    <property type="match status" value="1"/>
</dbReference>
<evidence type="ECO:0000313" key="4">
    <source>
        <dbReference type="Proteomes" id="UP000481327"/>
    </source>
</evidence>
<proteinExistence type="predicted"/>
<evidence type="ECO:0000313" key="3">
    <source>
        <dbReference type="EMBL" id="MQT16544.1"/>
    </source>
</evidence>
<name>A0A7C9KLU9_9SPHN</name>
<feature type="compositionally biased region" description="Basic and acidic residues" evidence="1">
    <location>
        <begin position="11"/>
        <end position="21"/>
    </location>
</feature>
<evidence type="ECO:0000256" key="1">
    <source>
        <dbReference type="SAM" id="MobiDB-lite"/>
    </source>
</evidence>
<feature type="region of interest" description="Disordered" evidence="1">
    <location>
        <begin position="1"/>
        <end position="23"/>
    </location>
</feature>
<dbReference type="Gene3D" id="1.20.120.520">
    <property type="entry name" value="nmb1532 protein domain like"/>
    <property type="match status" value="1"/>
</dbReference>
<accession>A0A7C9KLU9</accession>
<organism evidence="3 4">
    <name type="scientific">Sandarakinorhabdus fusca</name>
    <dbReference type="NCBI Taxonomy" id="1439888"/>
    <lineage>
        <taxon>Bacteria</taxon>
        <taxon>Pseudomonadati</taxon>
        <taxon>Pseudomonadota</taxon>
        <taxon>Alphaproteobacteria</taxon>
        <taxon>Sphingomonadales</taxon>
        <taxon>Sphingosinicellaceae</taxon>
        <taxon>Sandarakinorhabdus</taxon>
    </lineage>
</organism>
<comment type="caution">
    <text evidence="3">The sequence shown here is derived from an EMBL/GenBank/DDBJ whole genome shotgun (WGS) entry which is preliminary data.</text>
</comment>
<dbReference type="Proteomes" id="UP000481327">
    <property type="component" value="Unassembled WGS sequence"/>
</dbReference>
<feature type="compositionally biased region" description="Polar residues" evidence="1">
    <location>
        <begin position="1"/>
        <end position="10"/>
    </location>
</feature>
<protein>
    <submittedName>
        <fullName evidence="3">Hemerythrin domain-containing protein</fullName>
    </submittedName>
</protein>
<dbReference type="OrthoDB" id="7210157at2"/>
<keyword evidence="4" id="KW-1185">Reference proteome</keyword>
<dbReference type="PANTHER" id="PTHR35585:SF1">
    <property type="entry name" value="HHE DOMAIN PROTEIN (AFU_ORTHOLOGUE AFUA_4G00730)"/>
    <property type="match status" value="1"/>
</dbReference>
<evidence type="ECO:0000259" key="2">
    <source>
        <dbReference type="Pfam" id="PF01814"/>
    </source>
</evidence>
<dbReference type="InterPro" id="IPR012312">
    <property type="entry name" value="Hemerythrin-like"/>
</dbReference>
<reference evidence="3 4" key="1">
    <citation type="submission" date="2019-09" db="EMBL/GenBank/DDBJ databases">
        <title>Polymorphobacter sp. isolated from a lake in China.</title>
        <authorList>
            <person name="Liu Z."/>
        </authorList>
    </citation>
    <scope>NUCLEOTIDE SEQUENCE [LARGE SCALE GENOMIC DNA]</scope>
    <source>
        <strain evidence="3 4">D40P</strain>
    </source>
</reference>
<dbReference type="AlphaFoldDB" id="A0A7C9KLU9"/>
<dbReference type="EMBL" id="WIOL01000001">
    <property type="protein sequence ID" value="MQT16544.1"/>
    <property type="molecule type" value="Genomic_DNA"/>
</dbReference>
<sequence>MSYTATQNRTDTAKRHSDSDHGTTTTAVVAGAAGFGLGLLAAAGRKAVVQAATYSAGDWMEGLKAEHKAARLILEKLAETTDDEQAKRAPLVLSLQHAIGKHNVQEEYVVYCVLAETGQDSAADHLNADHFELKKGLYELEQIGKEQRPGFLAKLAEIRASFEEHVREEEDDIFPTLHAALSAEQQTNLTNRMNREGFKVA</sequence>
<feature type="domain" description="Hemerythrin-like" evidence="2">
    <location>
        <begin position="62"/>
        <end position="177"/>
    </location>
</feature>
<dbReference type="RefSeq" id="WP_152576932.1">
    <property type="nucleotide sequence ID" value="NZ_JAATJI010000001.1"/>
</dbReference>